<dbReference type="Gene3D" id="1.10.1040.10">
    <property type="entry name" value="N-(1-d-carboxylethyl)-l-norvaline Dehydrogenase, domain 2"/>
    <property type="match status" value="1"/>
</dbReference>
<dbReference type="InterPro" id="IPR006115">
    <property type="entry name" value="6PGDH_NADP-bd"/>
</dbReference>
<feature type="non-terminal residue" evidence="9">
    <location>
        <position position="1"/>
    </location>
</feature>
<dbReference type="SMART" id="SM01350">
    <property type="entry name" value="6PGD"/>
    <property type="match status" value="1"/>
</dbReference>
<dbReference type="EMBL" id="BART01000133">
    <property type="protein sequence ID" value="GAG65429.1"/>
    <property type="molecule type" value="Genomic_DNA"/>
</dbReference>
<name>X0Z8G7_9ZZZZ</name>
<evidence type="ECO:0000256" key="3">
    <source>
        <dbReference type="ARBA" id="ARBA00022857"/>
    </source>
</evidence>
<protein>
    <recommendedName>
        <fullName evidence="8">6-phosphogluconate dehydrogenase C-terminal domain-containing protein</fullName>
    </recommendedName>
</protein>
<comment type="caution">
    <text evidence="9">The sequence shown here is derived from an EMBL/GenBank/DDBJ whole genome shotgun (WGS) entry which is preliminary data.</text>
</comment>
<organism evidence="9">
    <name type="scientific">marine sediment metagenome</name>
    <dbReference type="NCBI Taxonomy" id="412755"/>
    <lineage>
        <taxon>unclassified sequences</taxon>
        <taxon>metagenomes</taxon>
        <taxon>ecological metagenomes</taxon>
    </lineage>
</organism>
<dbReference type="GO" id="GO:0006098">
    <property type="term" value="P:pentose-phosphate shunt"/>
    <property type="evidence" value="ECO:0007669"/>
    <property type="project" value="UniProtKB-KW"/>
</dbReference>
<dbReference type="PANTHER" id="PTHR11811">
    <property type="entry name" value="6-PHOSPHOGLUCONATE DEHYDROGENASE"/>
    <property type="match status" value="1"/>
</dbReference>
<sequence>PLLEPGDLIIDGGNSFYKDTIRREKYLSGKNILYIGTGVSGGEEGALLGPAIMPGGKRQAYDMVEDIFSDISARAEDGAPCVSYIGLDGAGHFVKMVHNGIEYGDMQLIGECVWALKSALGYNAAQIADIMAGWNRPSDILSSYLIEITGQGMRETEKASGSYLVDRTADITRMKGTGTWTVASALELLVPIPTIAAAVFSREMSQDKDLRLEISKVLKPVSSAYNLDPREFVNIVHDALYIAKISSYAQGFALMEAASSKYGWKLDMGQIARGWRAGCIIRAQFLSKITEEYKTNPELANLMAAPSFSSFINEKLLSLSKFIQAARNVGVPTLAMGTSKSKLSFLFCSMNL</sequence>
<keyword evidence="5" id="KW-0311">Gluconate utilization</keyword>
<feature type="domain" description="6-phosphogluconate dehydrogenase C-terminal" evidence="8">
    <location>
        <begin position="91"/>
        <end position="352"/>
    </location>
</feature>
<dbReference type="InterPro" id="IPR006114">
    <property type="entry name" value="6PGDH_C"/>
</dbReference>
<dbReference type="Pfam" id="PF00393">
    <property type="entry name" value="6PGD"/>
    <property type="match status" value="1"/>
</dbReference>
<keyword evidence="3" id="KW-0521">NADP</keyword>
<dbReference type="SUPFAM" id="SSF48179">
    <property type="entry name" value="6-phosphogluconate dehydrogenase C-terminal domain-like"/>
    <property type="match status" value="1"/>
</dbReference>
<accession>X0Z8G7</accession>
<keyword evidence="4" id="KW-0560">Oxidoreductase</keyword>
<dbReference type="PRINTS" id="PR00076">
    <property type="entry name" value="6PGDHDRGNASE"/>
</dbReference>
<evidence type="ECO:0000256" key="5">
    <source>
        <dbReference type="ARBA" id="ARBA00023064"/>
    </source>
</evidence>
<dbReference type="AlphaFoldDB" id="X0Z8G7"/>
<evidence type="ECO:0000256" key="6">
    <source>
        <dbReference type="ARBA" id="ARBA00023126"/>
    </source>
</evidence>
<dbReference type="SUPFAM" id="SSF51735">
    <property type="entry name" value="NAD(P)-binding Rossmann-fold domains"/>
    <property type="match status" value="1"/>
</dbReference>
<dbReference type="GO" id="GO:0050661">
    <property type="term" value="F:NADP binding"/>
    <property type="evidence" value="ECO:0007669"/>
    <property type="project" value="InterPro"/>
</dbReference>
<dbReference type="InterPro" id="IPR008927">
    <property type="entry name" value="6-PGluconate_DH-like_C_sf"/>
</dbReference>
<evidence type="ECO:0000259" key="8">
    <source>
        <dbReference type="SMART" id="SM01350"/>
    </source>
</evidence>
<dbReference type="NCBIfam" id="NF006765">
    <property type="entry name" value="PRK09287.1"/>
    <property type="match status" value="1"/>
</dbReference>
<evidence type="ECO:0000256" key="4">
    <source>
        <dbReference type="ARBA" id="ARBA00023002"/>
    </source>
</evidence>
<dbReference type="Pfam" id="PF03446">
    <property type="entry name" value="NAD_binding_2"/>
    <property type="match status" value="1"/>
</dbReference>
<evidence type="ECO:0000256" key="7">
    <source>
        <dbReference type="ARBA" id="ARBA00060616"/>
    </source>
</evidence>
<evidence type="ECO:0000256" key="1">
    <source>
        <dbReference type="ARBA" id="ARBA00008419"/>
    </source>
</evidence>
<dbReference type="FunFam" id="1.10.1040.10:FF:000032">
    <property type="entry name" value="6-phosphogluconate dehydrogenase, decarboxylating"/>
    <property type="match status" value="1"/>
</dbReference>
<dbReference type="InterPro" id="IPR036291">
    <property type="entry name" value="NAD(P)-bd_dom_sf"/>
</dbReference>
<comment type="pathway">
    <text evidence="7">Carbohydrate degradation; pentose phosphate pathway; D-ribulose 5-phosphate from D-glucose 6-phosphate (oxidative stage).</text>
</comment>
<reference evidence="9" key="1">
    <citation type="journal article" date="2014" name="Front. Microbiol.">
        <title>High frequency of phylogenetically diverse reductive dehalogenase-homologous genes in deep subseafloor sedimentary metagenomes.</title>
        <authorList>
            <person name="Kawai M."/>
            <person name="Futagami T."/>
            <person name="Toyoda A."/>
            <person name="Takaki Y."/>
            <person name="Nishi S."/>
            <person name="Hori S."/>
            <person name="Arai W."/>
            <person name="Tsubouchi T."/>
            <person name="Morono Y."/>
            <person name="Uchiyama I."/>
            <person name="Ito T."/>
            <person name="Fujiyama A."/>
            <person name="Inagaki F."/>
            <person name="Takami H."/>
        </authorList>
    </citation>
    <scope>NUCLEOTIDE SEQUENCE</scope>
    <source>
        <strain evidence="9">Expedition CK06-06</strain>
    </source>
</reference>
<gene>
    <name evidence="9" type="ORF">S01H4_00853</name>
</gene>
<keyword evidence="6" id="KW-0570">Pentose shunt</keyword>
<comment type="subunit">
    <text evidence="2">Homodimer.</text>
</comment>
<evidence type="ECO:0000313" key="9">
    <source>
        <dbReference type="EMBL" id="GAG65429.1"/>
    </source>
</evidence>
<comment type="similarity">
    <text evidence="1">Belongs to the 6-phosphogluconate dehydrogenase family.</text>
</comment>
<dbReference type="InterPro" id="IPR013328">
    <property type="entry name" value="6PGD_dom2"/>
</dbReference>
<proteinExistence type="inferred from homology"/>
<dbReference type="Gene3D" id="3.40.50.720">
    <property type="entry name" value="NAD(P)-binding Rossmann-like Domain"/>
    <property type="match status" value="1"/>
</dbReference>
<dbReference type="GO" id="GO:0019521">
    <property type="term" value="P:D-gluconate metabolic process"/>
    <property type="evidence" value="ECO:0007669"/>
    <property type="project" value="UniProtKB-KW"/>
</dbReference>
<dbReference type="InterPro" id="IPR006183">
    <property type="entry name" value="Pgluconate_DH"/>
</dbReference>
<dbReference type="GO" id="GO:0004616">
    <property type="term" value="F:phosphogluconate dehydrogenase (decarboxylating) activity"/>
    <property type="evidence" value="ECO:0007669"/>
    <property type="project" value="InterPro"/>
</dbReference>
<evidence type="ECO:0000256" key="2">
    <source>
        <dbReference type="ARBA" id="ARBA00011738"/>
    </source>
</evidence>